<dbReference type="Proteomes" id="UP001170624">
    <property type="component" value="Unassembled WGS sequence"/>
</dbReference>
<comment type="caution">
    <text evidence="1">The sequence shown here is derived from an EMBL/GenBank/DDBJ whole genome shotgun (WGS) entry which is preliminary data.</text>
</comment>
<evidence type="ECO:0000313" key="2">
    <source>
        <dbReference type="Proteomes" id="UP001170624"/>
    </source>
</evidence>
<dbReference type="GO" id="GO:0005509">
    <property type="term" value="F:calcium ion binding"/>
    <property type="evidence" value="ECO:0007669"/>
    <property type="project" value="InterPro"/>
</dbReference>
<dbReference type="InterPro" id="IPR013783">
    <property type="entry name" value="Ig-like_fold"/>
</dbReference>
<dbReference type="EMBL" id="JAUOPU010000003">
    <property type="protein sequence ID" value="MDO6541920.1"/>
    <property type="molecule type" value="Genomic_DNA"/>
</dbReference>
<dbReference type="RefSeq" id="WP_303498582.1">
    <property type="nucleotide sequence ID" value="NZ_JAUOPU010000003.1"/>
</dbReference>
<gene>
    <name evidence="1" type="ORF">Q4568_05225</name>
</gene>
<sequence length="1337" mass="149840">MPSLSIMRRALILLPLPLLLVSYLALGAKEEVCAEVSIEIVQKLTIERQGFEATLEIENVLQDKALNDISVDVLFHDDKGNAIKASSNPNSVDAKFFIRILRQEGVNLSHAGSTIEAGKKAKITWLIVPAPGAANNSETGYLYWVSADFNYVLDGVKSSIPVIPDSVFVKTMPNLNLDYFLPKHVYADNPFTPKVEAKEPFPLCVLIRNNGKGVAKNVKIESAQPEIVDNKQGLLIQFEIIGAFLGSEAIQPSLLVNFGDINPNSAKTACWMMQTTLSGRFKNFTASFTHSSELGGQLTSLIEDVNTHTLLHRVLVQLPGHDVVSDLLSDDAGIIRVYDTEGSINDVSLIQTVASPLNENTFTIPVMSRNGLKLIQLPSPNDKTEVPVVIRNDGKRIAPENVWLSKVQQGNEQVFNYTLNIFDNDPKGQFYINYNSQPQENRPPRLSTIPLTIGFTHETSSLSIVASDADNDPLSFKWKGLPSGMVVTQVTANTLKLVWQPGANQQGNHRITVSANDGTEQVSQPLFFTIRSNTDRDGDGLPDDWELEHFNNLNQTGSGDFDGDGISNLDEYLSDRDPSVPDGPAPPIIIAPSQGYVTSLKPELIINNAVYNGRHEIIYEFEVFEGTESTNPLHAYYAVPQGASGVTRWPVPSELKENQDYTWRVRANNGFVKSLWAYGQFTVNSINQAPTKPVLLLPTDSSILDQTNQYFQVLPVKDPDGDSLAYQFNIYSDSELSTRVATSGWLPQDAASLEPIPWYSDAYFNAGMTYYWQVKATDPIGLISTSDIWSFTPSDDLVTVLAPKIVSPKSGERTHSASPFLVFAPTISTNIQRTHYIIDVDSEPDFSSDKLTTYRVDGTAEQYQIQLAGLQENTDYYWRIKAVDTSGLMSEWIIADFFVNVENTAPNTPISKNPGQNSWVASLQPQLATHTVIDVDRDKVYYEFKVYAENAPTDVFWRKQSDTPDRVISQPLSNNQWYLWQARAIDENKVSSDWTAKQRFFTDKNGKDDAPTLTWLNTPDAIIMNYPHDITLHWEDEDPDSNALISLYYIRDGGHEKKLISRDIQEDKDGAFDQQVWKTHDLEKGIYRVYAQISDKATTVEYEAPFILVLSDQYIQPGKVKFTRKTYVTLMENGPVYSSNIQLTKKPYTDVTVHIENKSKGVRLSNSTLTFTPENWFTPQSISYQVVDNCSYLWYQPVKLVPIITEYRDPVYPPMKHNALLGHVINDEPDTSFSPFADICSFKLMQVDRDDSGYIQHYEVTLKSKHGSNLADLSLSLSSRNSSRNKVLTSSVTIPLLAAKETLQLKTMIRIRTNSIQTIPASNFNWMLKKHGEHSQW</sequence>
<dbReference type="InterPro" id="IPR015919">
    <property type="entry name" value="Cadherin-like_sf"/>
</dbReference>
<dbReference type="Gene3D" id="2.60.40.10">
    <property type="entry name" value="Immunoglobulins"/>
    <property type="match status" value="4"/>
</dbReference>
<dbReference type="InterPro" id="IPR036116">
    <property type="entry name" value="FN3_sf"/>
</dbReference>
<protein>
    <recommendedName>
        <fullName evidence="3">Fibronectin type-III domain-containing protein</fullName>
    </recommendedName>
</protein>
<proteinExistence type="predicted"/>
<name>A0AAW7Y1H7_9GAMM</name>
<evidence type="ECO:0008006" key="3">
    <source>
        <dbReference type="Google" id="ProtNLM"/>
    </source>
</evidence>
<dbReference type="GO" id="GO:0016020">
    <property type="term" value="C:membrane"/>
    <property type="evidence" value="ECO:0007669"/>
    <property type="project" value="InterPro"/>
</dbReference>
<dbReference type="SUPFAM" id="SSF49313">
    <property type="entry name" value="Cadherin-like"/>
    <property type="match status" value="1"/>
</dbReference>
<reference evidence="1" key="1">
    <citation type="submission" date="2023-07" db="EMBL/GenBank/DDBJ databases">
        <title>Genome content predicts the carbon catabolic preferences of heterotrophic bacteria.</title>
        <authorList>
            <person name="Gralka M."/>
        </authorList>
    </citation>
    <scope>NUCLEOTIDE SEQUENCE</scope>
    <source>
        <strain evidence="1">G2M05</strain>
    </source>
</reference>
<dbReference type="SUPFAM" id="SSF49265">
    <property type="entry name" value="Fibronectin type III"/>
    <property type="match status" value="1"/>
</dbReference>
<organism evidence="1 2">
    <name type="scientific">Photobacterium sanguinicancri</name>
    <dbReference type="NCBI Taxonomy" id="875932"/>
    <lineage>
        <taxon>Bacteria</taxon>
        <taxon>Pseudomonadati</taxon>
        <taxon>Pseudomonadota</taxon>
        <taxon>Gammaproteobacteria</taxon>
        <taxon>Vibrionales</taxon>
        <taxon>Vibrionaceae</taxon>
        <taxon>Photobacterium</taxon>
    </lineage>
</organism>
<accession>A0AAW7Y1H7</accession>
<evidence type="ECO:0000313" key="1">
    <source>
        <dbReference type="EMBL" id="MDO6541920.1"/>
    </source>
</evidence>